<evidence type="ECO:0000256" key="4">
    <source>
        <dbReference type="PIRSR" id="PIRSR625650-1"/>
    </source>
</evidence>
<proteinExistence type="inferred from homology"/>
<sequence>MDTDERLLREASVDRFKKYTAVHGIYDGPFPIAIVRAGSTEQVAAVLAFANEHGVNIVPRTGRTGTEGGLETSFERTVVLDGSEMDEIVHVDPVDMQVTVQCGVSLELLEERVRELGLTTGHSPQSKPLAQMGGLVATRSIGQFSTLYGGIEDMVVGLEAVFPDGTVGRIKNVPRRAAGPDIRHVVIGNEGALCFVTEVTVKLFKYQPENNRFHGYLLDDVRTGIEILREIVTNGFRPSVARVYSEQDAAQHFSHFAGGKCVAVFLAEGPAGLVEATSAEIERVVGRQPHERVAPELIREWFDNLNWGPDKIRAEHETMLAERHLGYTTEVAANWSVIGDIYEAVIARITKEYPHFQDITMLGGHSSHSYQTGTNMYFVYDYDIDCEPREEITKYHIPLNAIIVEETLARGGSMVHHHGIGKYRAQWTEEEHGSAYPILRKLKEVYDPNGIMNPGTIVPAGNR</sequence>
<gene>
    <name evidence="8" type="ORF">FB384_003175</name>
</gene>
<feature type="binding site" evidence="5">
    <location>
        <begin position="190"/>
        <end position="196"/>
    </location>
    <ligand>
        <name>FAD</name>
        <dbReference type="ChEBI" id="CHEBI:57692"/>
    </ligand>
</feature>
<dbReference type="InterPro" id="IPR004113">
    <property type="entry name" value="FAD-bd_oxidored_4_C"/>
</dbReference>
<evidence type="ECO:0000256" key="5">
    <source>
        <dbReference type="PIRSR" id="PIRSR625650-3"/>
    </source>
</evidence>
<dbReference type="InterPro" id="IPR016166">
    <property type="entry name" value="FAD-bd_PCMH"/>
</dbReference>
<dbReference type="Pfam" id="PF02913">
    <property type="entry name" value="FAD-oxidase_C"/>
    <property type="match status" value="1"/>
</dbReference>
<dbReference type="InterPro" id="IPR016171">
    <property type="entry name" value="Vanillyl_alc_oxidase_C-sub2"/>
</dbReference>
<evidence type="ECO:0000256" key="1">
    <source>
        <dbReference type="ARBA" id="ARBA00008000"/>
    </source>
</evidence>
<evidence type="ECO:0000313" key="8">
    <source>
        <dbReference type="EMBL" id="MBB3664271.1"/>
    </source>
</evidence>
<comment type="similarity">
    <text evidence="1">Belongs to the FAD-binding oxidoreductase/transferase type 4 family.</text>
</comment>
<evidence type="ECO:0000256" key="3">
    <source>
        <dbReference type="ARBA" id="ARBA00022827"/>
    </source>
</evidence>
<dbReference type="InterPro" id="IPR016169">
    <property type="entry name" value="FAD-bd_PCMH_sub2"/>
</dbReference>
<dbReference type="GO" id="GO:0071949">
    <property type="term" value="F:FAD binding"/>
    <property type="evidence" value="ECO:0007669"/>
    <property type="project" value="InterPro"/>
</dbReference>
<dbReference type="AlphaFoldDB" id="A0A839XNF6"/>
<name>A0A839XNF6_9PSEU</name>
<dbReference type="PROSITE" id="PS51387">
    <property type="entry name" value="FAD_PCMH"/>
    <property type="match status" value="1"/>
</dbReference>
<accession>A0A839XNF6</accession>
<feature type="domain" description="FAD-binding PCMH-type" evidence="7">
    <location>
        <begin position="27"/>
        <end position="206"/>
    </location>
</feature>
<dbReference type="PANTHER" id="PTHR46568">
    <property type="entry name" value="ALKYLDIHYDROXYACETONEPHOSPHATE SYNTHASE, PEROXISOMAL"/>
    <property type="match status" value="1"/>
</dbReference>
<dbReference type="SUPFAM" id="SSF56176">
    <property type="entry name" value="FAD-binding/transporter-associated domain-like"/>
    <property type="match status" value="1"/>
</dbReference>
<dbReference type="SUPFAM" id="SSF55103">
    <property type="entry name" value="FAD-linked oxidases, C-terminal domain"/>
    <property type="match status" value="1"/>
</dbReference>
<organism evidence="8 9">
    <name type="scientific">Prauserella sediminis</name>
    <dbReference type="NCBI Taxonomy" id="577680"/>
    <lineage>
        <taxon>Bacteria</taxon>
        <taxon>Bacillati</taxon>
        <taxon>Actinomycetota</taxon>
        <taxon>Actinomycetes</taxon>
        <taxon>Pseudonocardiales</taxon>
        <taxon>Pseudonocardiaceae</taxon>
        <taxon>Prauserella</taxon>
        <taxon>Prauserella salsuginis group</taxon>
    </lineage>
</organism>
<dbReference type="Proteomes" id="UP000564573">
    <property type="component" value="Unassembled WGS sequence"/>
</dbReference>
<dbReference type="GO" id="GO:0008610">
    <property type="term" value="P:lipid biosynthetic process"/>
    <property type="evidence" value="ECO:0007669"/>
    <property type="project" value="InterPro"/>
</dbReference>
<dbReference type="Gene3D" id="3.30.300.330">
    <property type="match status" value="1"/>
</dbReference>
<dbReference type="Pfam" id="PF01565">
    <property type="entry name" value="FAD_binding_4"/>
    <property type="match status" value="1"/>
</dbReference>
<comment type="cofactor">
    <cofactor evidence="5">
        <name>FAD</name>
        <dbReference type="ChEBI" id="CHEBI:57692"/>
    </cofactor>
</comment>
<keyword evidence="3 5" id="KW-0274">FAD</keyword>
<evidence type="ECO:0000256" key="6">
    <source>
        <dbReference type="PIRSR" id="PIRSR625650-4"/>
    </source>
</evidence>
<feature type="active site" description="Proton donor/acceptor" evidence="4">
    <location>
        <position position="377"/>
    </location>
</feature>
<evidence type="ECO:0000256" key="2">
    <source>
        <dbReference type="ARBA" id="ARBA00022630"/>
    </source>
</evidence>
<dbReference type="InterPro" id="IPR016164">
    <property type="entry name" value="FAD-linked_Oxase-like_C"/>
</dbReference>
<dbReference type="Gene3D" id="3.30.465.10">
    <property type="match status" value="1"/>
</dbReference>
<protein>
    <submittedName>
        <fullName evidence="8">FAD/FMN-containing dehydrogenase</fullName>
    </submittedName>
</protein>
<keyword evidence="9" id="KW-1185">Reference proteome</keyword>
<dbReference type="RefSeq" id="WP_323985249.1">
    <property type="nucleotide sequence ID" value="NZ_JACIBS010000001.1"/>
</dbReference>
<dbReference type="GO" id="GO:0008609">
    <property type="term" value="F:alkylglycerone-phosphate synthase activity"/>
    <property type="evidence" value="ECO:0007669"/>
    <property type="project" value="InterPro"/>
</dbReference>
<dbReference type="EMBL" id="JACIBS010000001">
    <property type="protein sequence ID" value="MBB3664271.1"/>
    <property type="molecule type" value="Genomic_DNA"/>
</dbReference>
<evidence type="ECO:0000313" key="9">
    <source>
        <dbReference type="Proteomes" id="UP000564573"/>
    </source>
</evidence>
<dbReference type="InterPro" id="IPR006094">
    <property type="entry name" value="Oxid_FAD_bind_N"/>
</dbReference>
<dbReference type="Gene3D" id="3.30.70.3450">
    <property type="match status" value="1"/>
</dbReference>
<feature type="site" description="Important for enzyme activity" evidence="6">
    <location>
        <position position="242"/>
    </location>
</feature>
<dbReference type="Gene3D" id="1.10.45.10">
    <property type="entry name" value="Vanillyl-alcohol Oxidase, Chain A, domain 4"/>
    <property type="match status" value="1"/>
</dbReference>
<dbReference type="InterPro" id="IPR036318">
    <property type="entry name" value="FAD-bd_PCMH-like_sf"/>
</dbReference>
<keyword evidence="2" id="KW-0285">Flavoprotein</keyword>
<dbReference type="InterPro" id="IPR025650">
    <property type="entry name" value="Alkyl-DHAP_Synthase"/>
</dbReference>
<evidence type="ECO:0000259" key="7">
    <source>
        <dbReference type="PROSITE" id="PS51387"/>
    </source>
</evidence>
<dbReference type="PANTHER" id="PTHR46568:SF1">
    <property type="entry name" value="ALKYLDIHYDROXYACETONEPHOSPHATE SYNTHASE, PEROXISOMAL"/>
    <property type="match status" value="1"/>
</dbReference>
<comment type="caution">
    <text evidence="8">The sequence shown here is derived from an EMBL/GenBank/DDBJ whole genome shotgun (WGS) entry which is preliminary data.</text>
</comment>
<reference evidence="8 9" key="1">
    <citation type="submission" date="2020-08" db="EMBL/GenBank/DDBJ databases">
        <title>Sequencing the genomes of 1000 actinobacteria strains.</title>
        <authorList>
            <person name="Klenk H.-P."/>
        </authorList>
    </citation>
    <scope>NUCLEOTIDE SEQUENCE [LARGE SCALE GENOMIC DNA]</scope>
    <source>
        <strain evidence="8 9">DSM 45267</strain>
    </source>
</reference>